<dbReference type="InterPro" id="IPR011611">
    <property type="entry name" value="PfkB_dom"/>
</dbReference>
<keyword evidence="1" id="KW-0808">Transferase</keyword>
<dbReference type="eggNOG" id="COG1522">
    <property type="taxonomic scope" value="Bacteria"/>
</dbReference>
<dbReference type="SUPFAM" id="SSF46785">
    <property type="entry name" value="Winged helix' DNA-binding domain"/>
    <property type="match status" value="1"/>
</dbReference>
<organism evidence="4 5">
    <name type="scientific">Fictibacillus macauensis ZFHKF-1</name>
    <dbReference type="NCBI Taxonomy" id="1196324"/>
    <lineage>
        <taxon>Bacteria</taxon>
        <taxon>Bacillati</taxon>
        <taxon>Bacillota</taxon>
        <taxon>Bacilli</taxon>
        <taxon>Bacillales</taxon>
        <taxon>Fictibacillaceae</taxon>
        <taxon>Fictibacillus</taxon>
    </lineage>
</organism>
<evidence type="ECO:0000256" key="2">
    <source>
        <dbReference type="ARBA" id="ARBA00022777"/>
    </source>
</evidence>
<sequence>MEKEARIIAMIQQNPFISQQVIADELSMSRSAVAGHISNLMKSGRIKGRAYVLPEMKGIVCIGGAHLDRKASCKAPIRYETSNPVSVSEMCGGVVRNISENLGRLGSNVSLISAVGKDKAGDIVLEKTAQAGVDTTQVKRLSQEATGTYTALLDAKGDLAVAMADMAIYEQMTIAFIEEKWSHIAHAEWMVLDTNIPEDTLHYCIDRAAQESIPVVIDPVSSAKAKKLHQRLKHIHTILPNREEAEVLAGMPINAIADCEQAAQRMLRMGVRNVIITLGGDGAYVASKTVKQHLPVQATTVVDVTGAGDAFSAGVLYGLSHNKDLLEACRYGMTIAALTVQTSTSVHVHLSKEKIHNHVVAL</sequence>
<dbReference type="Gene3D" id="1.10.10.10">
    <property type="entry name" value="Winged helix-like DNA-binding domain superfamily/Winged helix DNA-binding domain"/>
    <property type="match status" value="1"/>
</dbReference>
<dbReference type="AlphaFoldDB" id="I8IWP9"/>
<dbReference type="Pfam" id="PF00294">
    <property type="entry name" value="PfkB"/>
    <property type="match status" value="1"/>
</dbReference>
<evidence type="ECO:0000256" key="1">
    <source>
        <dbReference type="ARBA" id="ARBA00022679"/>
    </source>
</evidence>
<dbReference type="eggNOG" id="COG0524">
    <property type="taxonomic scope" value="Bacteria"/>
</dbReference>
<keyword evidence="5" id="KW-1185">Reference proteome</keyword>
<accession>I8IWP9</accession>
<dbReference type="PANTHER" id="PTHR10584">
    <property type="entry name" value="SUGAR KINASE"/>
    <property type="match status" value="1"/>
</dbReference>
<dbReference type="InterPro" id="IPR036390">
    <property type="entry name" value="WH_DNA-bd_sf"/>
</dbReference>
<dbReference type="InterPro" id="IPR002173">
    <property type="entry name" value="Carboh/pur_kinase_PfkB_CS"/>
</dbReference>
<feature type="domain" description="Carbohydrate kinase PfkB" evidence="3">
    <location>
        <begin position="56"/>
        <end position="343"/>
    </location>
</feature>
<dbReference type="STRING" id="1196324.A374_17839"/>
<proteinExistence type="predicted"/>
<dbReference type="RefSeq" id="WP_007203637.1">
    <property type="nucleotide sequence ID" value="NZ_AKKV01000042.1"/>
</dbReference>
<dbReference type="Gene3D" id="3.40.1190.20">
    <property type="match status" value="1"/>
</dbReference>
<dbReference type="PANTHER" id="PTHR10584:SF166">
    <property type="entry name" value="RIBOKINASE"/>
    <property type="match status" value="1"/>
</dbReference>
<dbReference type="SUPFAM" id="SSF53613">
    <property type="entry name" value="Ribokinase-like"/>
    <property type="match status" value="1"/>
</dbReference>
<dbReference type="InterPro" id="IPR036388">
    <property type="entry name" value="WH-like_DNA-bd_sf"/>
</dbReference>
<name>I8IWP9_9BACL</name>
<dbReference type="Pfam" id="PF13412">
    <property type="entry name" value="HTH_24"/>
    <property type="match status" value="1"/>
</dbReference>
<dbReference type="PROSITE" id="PS00584">
    <property type="entry name" value="PFKB_KINASES_2"/>
    <property type="match status" value="1"/>
</dbReference>
<evidence type="ECO:0000313" key="4">
    <source>
        <dbReference type="EMBL" id="EIT83921.1"/>
    </source>
</evidence>
<dbReference type="Proteomes" id="UP000004080">
    <property type="component" value="Unassembled WGS sequence"/>
</dbReference>
<evidence type="ECO:0000259" key="3">
    <source>
        <dbReference type="Pfam" id="PF00294"/>
    </source>
</evidence>
<keyword evidence="2" id="KW-0418">Kinase</keyword>
<dbReference type="EMBL" id="AKKV01000042">
    <property type="protein sequence ID" value="EIT83921.1"/>
    <property type="molecule type" value="Genomic_DNA"/>
</dbReference>
<comment type="caution">
    <text evidence="4">The sequence shown here is derived from an EMBL/GenBank/DDBJ whole genome shotgun (WGS) entry which is preliminary data.</text>
</comment>
<dbReference type="InterPro" id="IPR029056">
    <property type="entry name" value="Ribokinase-like"/>
</dbReference>
<evidence type="ECO:0000313" key="5">
    <source>
        <dbReference type="Proteomes" id="UP000004080"/>
    </source>
</evidence>
<dbReference type="PATRIC" id="fig|1196324.3.peg.3640"/>
<reference evidence="4 5" key="1">
    <citation type="journal article" date="2012" name="J. Bacteriol.">
        <title>Genome of Bacillus macauensis ZFHKF-1, a Long-Chain-Forming Bacterium.</title>
        <authorList>
            <person name="Cai L."/>
            <person name="Zhang T."/>
        </authorList>
    </citation>
    <scope>NUCLEOTIDE SEQUENCE [LARGE SCALE GENOMIC DNA]</scope>
    <source>
        <strain evidence="4 5">ZFHKF-1</strain>
    </source>
</reference>
<gene>
    <name evidence="4" type="ORF">A374_17839</name>
</gene>
<dbReference type="GO" id="GO:0016301">
    <property type="term" value="F:kinase activity"/>
    <property type="evidence" value="ECO:0007669"/>
    <property type="project" value="UniProtKB-KW"/>
</dbReference>
<dbReference type="CDD" id="cd01941">
    <property type="entry name" value="YeiC_kinase_like"/>
    <property type="match status" value="1"/>
</dbReference>
<protein>
    <recommendedName>
        <fullName evidence="3">Carbohydrate kinase PfkB domain-containing protein</fullName>
    </recommendedName>
</protein>
<dbReference type="OrthoDB" id="9806249at2"/>